<evidence type="ECO:0000313" key="2">
    <source>
        <dbReference type="Proteomes" id="UP000597444"/>
    </source>
</evidence>
<dbReference type="Proteomes" id="UP000597444">
    <property type="component" value="Unassembled WGS sequence"/>
</dbReference>
<accession>A0A8J3IAJ7</accession>
<proteinExistence type="predicted"/>
<gene>
    <name evidence="1" type="ORF">KSF_000960</name>
</gene>
<organism evidence="1 2">
    <name type="scientific">Reticulibacter mediterranei</name>
    <dbReference type="NCBI Taxonomy" id="2778369"/>
    <lineage>
        <taxon>Bacteria</taxon>
        <taxon>Bacillati</taxon>
        <taxon>Chloroflexota</taxon>
        <taxon>Ktedonobacteria</taxon>
        <taxon>Ktedonobacterales</taxon>
        <taxon>Reticulibacteraceae</taxon>
        <taxon>Reticulibacter</taxon>
    </lineage>
</organism>
<dbReference type="RefSeq" id="WP_220201051.1">
    <property type="nucleotide sequence ID" value="NZ_BNJK01000001.1"/>
</dbReference>
<protein>
    <submittedName>
        <fullName evidence="1">Uncharacterized protein</fullName>
    </submittedName>
</protein>
<evidence type="ECO:0000313" key="1">
    <source>
        <dbReference type="EMBL" id="GHO90048.1"/>
    </source>
</evidence>
<dbReference type="EMBL" id="BNJK01000001">
    <property type="protein sequence ID" value="GHO90048.1"/>
    <property type="molecule type" value="Genomic_DNA"/>
</dbReference>
<name>A0A8J3IAJ7_9CHLR</name>
<keyword evidence="2" id="KW-1185">Reference proteome</keyword>
<sequence length="69" mass="8190">MPLKPPERMPNGVKLLEQPFRTRSSLDKQTLIVHQVKLYGQKYRRRLQQKNQTESVRSCRGILALWNVE</sequence>
<comment type="caution">
    <text evidence="1">The sequence shown here is derived from an EMBL/GenBank/DDBJ whole genome shotgun (WGS) entry which is preliminary data.</text>
</comment>
<reference evidence="1" key="1">
    <citation type="submission" date="2020-10" db="EMBL/GenBank/DDBJ databases">
        <title>Taxonomic study of unclassified bacteria belonging to the class Ktedonobacteria.</title>
        <authorList>
            <person name="Yabe S."/>
            <person name="Wang C.M."/>
            <person name="Zheng Y."/>
            <person name="Sakai Y."/>
            <person name="Cavaletti L."/>
            <person name="Monciardini P."/>
            <person name="Donadio S."/>
        </authorList>
    </citation>
    <scope>NUCLEOTIDE SEQUENCE</scope>
    <source>
        <strain evidence="1">ID150040</strain>
    </source>
</reference>
<dbReference type="AlphaFoldDB" id="A0A8J3IAJ7"/>